<keyword evidence="1" id="KW-0812">Transmembrane</keyword>
<dbReference type="EMBL" id="WVTD01000011">
    <property type="protein sequence ID" value="MYL99030.1"/>
    <property type="molecule type" value="Genomic_DNA"/>
</dbReference>
<comment type="caution">
    <text evidence="2">The sequence shown here is derived from an EMBL/GenBank/DDBJ whole genome shotgun (WGS) entry which is preliminary data.</text>
</comment>
<dbReference type="AlphaFoldDB" id="A0A7X4GI15"/>
<name>A0A7X4GI15_9SPHN</name>
<keyword evidence="1" id="KW-0472">Membrane</keyword>
<feature type="transmembrane region" description="Helical" evidence="1">
    <location>
        <begin position="132"/>
        <end position="151"/>
    </location>
</feature>
<evidence type="ECO:0000313" key="2">
    <source>
        <dbReference type="EMBL" id="MYL99030.1"/>
    </source>
</evidence>
<accession>A0A7X4GI15</accession>
<evidence type="ECO:0000313" key="3">
    <source>
        <dbReference type="Proteomes" id="UP000465810"/>
    </source>
</evidence>
<feature type="transmembrane region" description="Helical" evidence="1">
    <location>
        <begin position="102"/>
        <end position="120"/>
    </location>
</feature>
<keyword evidence="3" id="KW-1185">Reference proteome</keyword>
<reference evidence="2 3" key="1">
    <citation type="submission" date="2019-12" db="EMBL/GenBank/DDBJ databases">
        <authorList>
            <person name="Feng G."/>
            <person name="Zhu H."/>
        </authorList>
    </citation>
    <scope>NUCLEOTIDE SEQUENCE [LARGE SCALE GENOMIC DNA]</scope>
    <source>
        <strain evidence="2 3">FGD1</strain>
    </source>
</reference>
<dbReference type="RefSeq" id="WP_160986654.1">
    <property type="nucleotide sequence ID" value="NZ_WVTD01000011.1"/>
</dbReference>
<dbReference type="Proteomes" id="UP000465810">
    <property type="component" value="Unassembled WGS sequence"/>
</dbReference>
<feature type="transmembrane region" description="Helical" evidence="1">
    <location>
        <begin position="60"/>
        <end position="81"/>
    </location>
</feature>
<sequence>MGEGLRKALAFTGCGLWLGSSLMPLFGGAAKHRVLCRGATFDGQFDACFNDYLPVLELIAPLGALFLLYPFAVFASAVWAPEPGQRRQHWRLAPETGAAARFPWYTLLCTAGLVGAAWLASRYPLDPVTAPFMLFWTVFGLWFAGGATVTFQAGRARLGG</sequence>
<evidence type="ECO:0000256" key="1">
    <source>
        <dbReference type="SAM" id="Phobius"/>
    </source>
</evidence>
<protein>
    <submittedName>
        <fullName evidence="2">Uncharacterized protein</fullName>
    </submittedName>
</protein>
<keyword evidence="1" id="KW-1133">Transmembrane helix</keyword>
<gene>
    <name evidence="2" type="ORF">GR702_14780</name>
</gene>
<proteinExistence type="predicted"/>
<organism evidence="2 3">
    <name type="scientific">Novosphingobium silvae</name>
    <dbReference type="NCBI Taxonomy" id="2692619"/>
    <lineage>
        <taxon>Bacteria</taxon>
        <taxon>Pseudomonadati</taxon>
        <taxon>Pseudomonadota</taxon>
        <taxon>Alphaproteobacteria</taxon>
        <taxon>Sphingomonadales</taxon>
        <taxon>Sphingomonadaceae</taxon>
        <taxon>Novosphingobium</taxon>
    </lineage>
</organism>